<keyword evidence="6" id="KW-1185">Reference proteome</keyword>
<sequence>MSFEPVRVGVIGVGDISGVYLNAISRSPALALRAVAARSMQRAATAGRRHGVPGVTVDALLADDGIEVVVNLTPSDQHETLNRRIVAAGKHLYSEKPFALSSRVATELVQDAGRRNVRIGSAPDTFFGGAHQAARALVDQGAIGTPVFGHAFVGLPGLEHFHPNPAQFYRPGGEPPYDIGPYFITQWINLLGPVRQVFASAGAGAAQRTIRRGPLHGTSFPVDVPTTFNAVLEFDAASVALTLSLDVAAPTLRPGELYGSGGTLALADPIFFSGEPALFQPDQGRTVCAIADRPFSTPNRLNHMGRPVADYRGVGLVDLAIALRHGSAHRTAPDLIVHAVEVMEALVTSGREKRAVPLHTSCARPAPLDRERDALLIDMTPSPFDPDALADKGGHALQEH</sequence>
<feature type="domain" description="GFO/IDH/MocA-like oxidoreductase" evidence="4">
    <location>
        <begin position="131"/>
        <end position="264"/>
    </location>
</feature>
<dbReference type="RefSeq" id="WP_259449344.1">
    <property type="nucleotide sequence ID" value="NZ_CP119520.1"/>
</dbReference>
<evidence type="ECO:0000313" key="6">
    <source>
        <dbReference type="Proteomes" id="UP001165263"/>
    </source>
</evidence>
<dbReference type="EMBL" id="JANUHC010000004">
    <property type="protein sequence ID" value="MCS0630229.1"/>
    <property type="molecule type" value="Genomic_DNA"/>
</dbReference>
<dbReference type="PANTHER" id="PTHR43818">
    <property type="entry name" value="BCDNA.GH03377"/>
    <property type="match status" value="1"/>
</dbReference>
<evidence type="ECO:0000259" key="3">
    <source>
        <dbReference type="Pfam" id="PF01408"/>
    </source>
</evidence>
<protein>
    <submittedName>
        <fullName evidence="5">Gfo/Idh/MocA family oxidoreductase</fullName>
    </submittedName>
</protein>
<feature type="compositionally biased region" description="Basic and acidic residues" evidence="2">
    <location>
        <begin position="389"/>
        <end position="400"/>
    </location>
</feature>
<evidence type="ECO:0000256" key="2">
    <source>
        <dbReference type="SAM" id="MobiDB-lite"/>
    </source>
</evidence>
<dbReference type="InterPro" id="IPR055170">
    <property type="entry name" value="GFO_IDH_MocA-like_dom"/>
</dbReference>
<dbReference type="Pfam" id="PF01408">
    <property type="entry name" value="GFO_IDH_MocA"/>
    <property type="match status" value="1"/>
</dbReference>
<dbReference type="InterPro" id="IPR036291">
    <property type="entry name" value="NAD(P)-bd_dom_sf"/>
</dbReference>
<comment type="caution">
    <text evidence="5">The sequence shown here is derived from an EMBL/GenBank/DDBJ whole genome shotgun (WGS) entry which is preliminary data.</text>
</comment>
<dbReference type="InterPro" id="IPR050463">
    <property type="entry name" value="Gfo/Idh/MocA_oxidrdct_glycsds"/>
</dbReference>
<evidence type="ECO:0000256" key="1">
    <source>
        <dbReference type="ARBA" id="ARBA00023002"/>
    </source>
</evidence>
<feature type="region of interest" description="Disordered" evidence="2">
    <location>
        <begin position="381"/>
        <end position="400"/>
    </location>
</feature>
<dbReference type="PANTHER" id="PTHR43818:SF11">
    <property type="entry name" value="BCDNA.GH03377"/>
    <property type="match status" value="1"/>
</dbReference>
<dbReference type="Proteomes" id="UP001165263">
    <property type="component" value="Unassembled WGS sequence"/>
</dbReference>
<dbReference type="Gene3D" id="3.40.50.720">
    <property type="entry name" value="NAD(P)-binding Rossmann-like Domain"/>
    <property type="match status" value="1"/>
</dbReference>
<name>A0ABT2C0N8_9BURK</name>
<reference evidence="5" key="1">
    <citation type="submission" date="2022-08" db="EMBL/GenBank/DDBJ databases">
        <title>Reclassification of Massilia species as members of the genera Telluria, Duganella, Pseudoduganella, Mokoshia gen. nov. and Zemynaea gen. nov. using orthogonal and non-orthogonal genome-based approaches.</title>
        <authorList>
            <person name="Bowman J.P."/>
        </authorList>
    </citation>
    <scope>NUCLEOTIDE SEQUENCE</scope>
    <source>
        <strain evidence="5">LMG 11547</strain>
    </source>
</reference>
<evidence type="ECO:0000313" key="5">
    <source>
        <dbReference type="EMBL" id="MCS0630229.1"/>
    </source>
</evidence>
<dbReference type="Gene3D" id="3.30.360.10">
    <property type="entry name" value="Dihydrodipicolinate Reductase, domain 2"/>
    <property type="match status" value="1"/>
</dbReference>
<dbReference type="Pfam" id="PF22725">
    <property type="entry name" value="GFO_IDH_MocA_C3"/>
    <property type="match status" value="1"/>
</dbReference>
<feature type="domain" description="Gfo/Idh/MocA-like oxidoreductase N-terminal" evidence="3">
    <location>
        <begin position="6"/>
        <end position="119"/>
    </location>
</feature>
<keyword evidence="1" id="KW-0560">Oxidoreductase</keyword>
<accession>A0ABT2C0N8</accession>
<dbReference type="SUPFAM" id="SSF51735">
    <property type="entry name" value="NAD(P)-binding Rossmann-fold domains"/>
    <property type="match status" value="1"/>
</dbReference>
<evidence type="ECO:0000259" key="4">
    <source>
        <dbReference type="Pfam" id="PF22725"/>
    </source>
</evidence>
<dbReference type="SUPFAM" id="SSF55347">
    <property type="entry name" value="Glyceraldehyde-3-phosphate dehydrogenase-like, C-terminal domain"/>
    <property type="match status" value="1"/>
</dbReference>
<proteinExistence type="predicted"/>
<dbReference type="InterPro" id="IPR000683">
    <property type="entry name" value="Gfo/Idh/MocA-like_OxRdtase_N"/>
</dbReference>
<gene>
    <name evidence="5" type="ORF">NX786_12870</name>
</gene>
<organism evidence="5 6">
    <name type="scientific">Telluria mixta</name>
    <dbReference type="NCBI Taxonomy" id="34071"/>
    <lineage>
        <taxon>Bacteria</taxon>
        <taxon>Pseudomonadati</taxon>
        <taxon>Pseudomonadota</taxon>
        <taxon>Betaproteobacteria</taxon>
        <taxon>Burkholderiales</taxon>
        <taxon>Oxalobacteraceae</taxon>
        <taxon>Telluria group</taxon>
        <taxon>Telluria</taxon>
    </lineage>
</organism>